<dbReference type="GO" id="GO:0004658">
    <property type="term" value="F:propionyl-CoA carboxylase activity"/>
    <property type="evidence" value="ECO:0007669"/>
    <property type="project" value="TreeGrafter"/>
</dbReference>
<proteinExistence type="predicted"/>
<dbReference type="STRING" id="863239.GCA_000213935_01995"/>
<gene>
    <name evidence="3" type="ORF">DIW82_10575</name>
</gene>
<evidence type="ECO:0000313" key="3">
    <source>
        <dbReference type="EMBL" id="HCT15201.1"/>
    </source>
</evidence>
<dbReference type="InterPro" id="IPR029045">
    <property type="entry name" value="ClpP/crotonase-like_dom_sf"/>
</dbReference>
<dbReference type="SUPFAM" id="SSF52096">
    <property type="entry name" value="ClpP/crotonase"/>
    <property type="match status" value="1"/>
</dbReference>
<feature type="domain" description="CoA carboxyltransferase N-terminal" evidence="2">
    <location>
        <begin position="11"/>
        <end position="271"/>
    </location>
</feature>
<reference evidence="3 4" key="1">
    <citation type="journal article" date="2018" name="Nat. Biotechnol.">
        <title>A standardized bacterial taxonomy based on genome phylogeny substantially revises the tree of life.</title>
        <authorList>
            <person name="Parks D.H."/>
            <person name="Chuvochina M."/>
            <person name="Waite D.W."/>
            <person name="Rinke C."/>
            <person name="Skarshewski A."/>
            <person name="Chaumeil P.A."/>
            <person name="Hugenholtz P."/>
        </authorList>
    </citation>
    <scope>NUCLEOTIDE SEQUENCE [LARGE SCALE GENOMIC DNA]</scope>
    <source>
        <strain evidence="3">UBA11247</strain>
    </source>
</reference>
<dbReference type="Pfam" id="PF01039">
    <property type="entry name" value="Carboxyl_trans"/>
    <property type="match status" value="1"/>
</dbReference>
<evidence type="ECO:0000313" key="4">
    <source>
        <dbReference type="Proteomes" id="UP000261739"/>
    </source>
</evidence>
<accession>A0A3D4T1U5</accession>
<dbReference type="GO" id="GO:0009317">
    <property type="term" value="C:acetyl-CoA carboxylase complex"/>
    <property type="evidence" value="ECO:0007669"/>
    <property type="project" value="TreeGrafter"/>
</dbReference>
<dbReference type="InterPro" id="IPR051047">
    <property type="entry name" value="AccD/PCCB"/>
</dbReference>
<feature type="non-terminal residue" evidence="3">
    <location>
        <position position="288"/>
    </location>
</feature>
<name>A0A3D4T1U5_9CORY</name>
<comment type="caution">
    <text evidence="3">The sequence shown here is derived from an EMBL/GenBank/DDBJ whole genome shotgun (WGS) entry which is preliminary data.</text>
</comment>
<dbReference type="AlphaFoldDB" id="A0A3D4T1U5"/>
<dbReference type="PANTHER" id="PTHR43842">
    <property type="entry name" value="PROPIONYL-COA CARBOXYLASE BETA CHAIN"/>
    <property type="match status" value="1"/>
</dbReference>
<dbReference type="Proteomes" id="UP000261739">
    <property type="component" value="Unassembled WGS sequence"/>
</dbReference>
<sequence length="288" mass="29458">MTASSAPSSSPDLATTAGKLDDLRSRLAETAAPAGEDAVAAVHGAGRLTARERVTGLLDDGSFTEIDALARHRSTSFNLDRERPVTDGVVTGYGTVDGRQVCVFSQDATVFDGTVGETHGEKLVKVMELALRSGVPLIGIHDSTGGRVKEGVVSLGTAARLYRLRTQLSGVVPQISVIAGPTAGTEAHQPALADLVVTVRDAGALYLTDPQTTAQVVGEETTAAELGSADVLMANGTSHLTVDSDSDALATVRDLLAQLPANNRAPAPVVEAAGSDRDTAPDAAPATA</sequence>
<protein>
    <submittedName>
        <fullName evidence="3">Acyl-CoA carboxylase subunit beta</fullName>
    </submittedName>
</protein>
<evidence type="ECO:0000256" key="1">
    <source>
        <dbReference type="SAM" id="MobiDB-lite"/>
    </source>
</evidence>
<evidence type="ECO:0000259" key="2">
    <source>
        <dbReference type="PROSITE" id="PS50980"/>
    </source>
</evidence>
<dbReference type="EMBL" id="DQID01000271">
    <property type="protein sequence ID" value="HCT15201.1"/>
    <property type="molecule type" value="Genomic_DNA"/>
</dbReference>
<dbReference type="InterPro" id="IPR034733">
    <property type="entry name" value="AcCoA_carboxyl_beta"/>
</dbReference>
<dbReference type="InterPro" id="IPR011762">
    <property type="entry name" value="COA_CT_N"/>
</dbReference>
<dbReference type="Gene3D" id="3.90.226.10">
    <property type="entry name" value="2-enoyl-CoA Hydratase, Chain A, domain 1"/>
    <property type="match status" value="1"/>
</dbReference>
<feature type="region of interest" description="Disordered" evidence="1">
    <location>
        <begin position="267"/>
        <end position="288"/>
    </location>
</feature>
<dbReference type="PROSITE" id="PS50980">
    <property type="entry name" value="COA_CT_NTER"/>
    <property type="match status" value="1"/>
</dbReference>
<dbReference type="PANTHER" id="PTHR43842:SF2">
    <property type="entry name" value="PROPIONYL-COA CARBOXYLASE BETA CHAIN, MITOCHONDRIAL"/>
    <property type="match status" value="1"/>
</dbReference>
<organism evidence="3 4">
    <name type="scientific">Corynebacterium nuruki</name>
    <dbReference type="NCBI Taxonomy" id="1032851"/>
    <lineage>
        <taxon>Bacteria</taxon>
        <taxon>Bacillati</taxon>
        <taxon>Actinomycetota</taxon>
        <taxon>Actinomycetes</taxon>
        <taxon>Mycobacteriales</taxon>
        <taxon>Corynebacteriaceae</taxon>
        <taxon>Corynebacterium</taxon>
    </lineage>
</organism>